<organism evidence="3 4">
    <name type="scientific">Mitsuokella jalaludinii</name>
    <dbReference type="NCBI Taxonomy" id="187979"/>
    <lineage>
        <taxon>Bacteria</taxon>
        <taxon>Bacillati</taxon>
        <taxon>Bacillota</taxon>
        <taxon>Negativicutes</taxon>
        <taxon>Selenomonadales</taxon>
        <taxon>Selenomonadaceae</taxon>
        <taxon>Mitsuokella</taxon>
    </lineage>
</organism>
<evidence type="ECO:0000313" key="3">
    <source>
        <dbReference type="EMBL" id="CUN96705.1"/>
    </source>
</evidence>
<reference evidence="3 4" key="1">
    <citation type="submission" date="2015-09" db="EMBL/GenBank/DDBJ databases">
        <authorList>
            <consortium name="Pathogen Informatics"/>
        </authorList>
    </citation>
    <scope>NUCLEOTIDE SEQUENCE [LARGE SCALE GENOMIC DNA]</scope>
    <source>
        <strain evidence="3 4">2789STDY5608828</strain>
    </source>
</reference>
<dbReference type="InterPro" id="IPR051199">
    <property type="entry name" value="LPS_LOS_Heptosyltrfase"/>
</dbReference>
<dbReference type="OrthoDB" id="9797795at2"/>
<dbReference type="PANTHER" id="PTHR30160">
    <property type="entry name" value="TETRAACYLDISACCHARIDE 4'-KINASE-RELATED"/>
    <property type="match status" value="1"/>
</dbReference>
<sequence>MNEQKLPHGARILVVRLSAIGDVLHSTAVVHNLKRLVPDCHVTWLVSPPASILLENNPDIDRLLVWDRRTFDKAAAHLDLRTVRQTLKEAAALLHQYEFDIALDIQGLFLSGMLTRMSRAPRRIGIHERHEGNFLFMTEMAPDIPERHKIRRYMTALAPLGIGPEDFMPGLVLKLPDTYDGFAETFFADKKVTLHDPQQPLLLVNTRTTWPDKNWPPEFFGRALANLPENIQIVFTGAPSDQVYIERAQQEMEGRASLSIAGQTSLLELAAIFRESDLLLTGDTGPLYIAEAVGLPTLSLWGPTHPGIYGPLTKGHHFILSPHECTACCKTKCRHRSNACMNAIKPGTVTKALLELLYH</sequence>
<evidence type="ECO:0000256" key="1">
    <source>
        <dbReference type="ARBA" id="ARBA00022676"/>
    </source>
</evidence>
<gene>
    <name evidence="3" type="primary">rfaC_2</name>
    <name evidence="3" type="ORF">ERS852385_01808</name>
</gene>
<dbReference type="Proteomes" id="UP000095546">
    <property type="component" value="Unassembled WGS sequence"/>
</dbReference>
<proteinExistence type="predicted"/>
<keyword evidence="2 3" id="KW-0808">Transferase</keyword>
<dbReference type="STRING" id="187979.ERS852385_01808"/>
<dbReference type="Gene3D" id="3.40.50.2000">
    <property type="entry name" value="Glycogen Phosphorylase B"/>
    <property type="match status" value="2"/>
</dbReference>
<dbReference type="AlphaFoldDB" id="A0A174BAK1"/>
<keyword evidence="4" id="KW-1185">Reference proteome</keyword>
<dbReference type="PANTHER" id="PTHR30160:SF1">
    <property type="entry name" value="LIPOPOLYSACCHARIDE 1,2-N-ACETYLGLUCOSAMINETRANSFERASE-RELATED"/>
    <property type="match status" value="1"/>
</dbReference>
<dbReference type="GO" id="GO:0008713">
    <property type="term" value="F:ADP-heptose-lipopolysaccharide heptosyltransferase activity"/>
    <property type="evidence" value="ECO:0007669"/>
    <property type="project" value="TreeGrafter"/>
</dbReference>
<evidence type="ECO:0000256" key="2">
    <source>
        <dbReference type="ARBA" id="ARBA00022679"/>
    </source>
</evidence>
<accession>A0A174BAK1</accession>
<dbReference type="eggNOG" id="COG0859">
    <property type="taxonomic scope" value="Bacteria"/>
</dbReference>
<keyword evidence="1" id="KW-0328">Glycosyltransferase</keyword>
<evidence type="ECO:0000313" key="4">
    <source>
        <dbReference type="Proteomes" id="UP000095546"/>
    </source>
</evidence>
<dbReference type="EC" id="2.-.-.-" evidence="3"/>
<dbReference type="RefSeq" id="WP_055162335.1">
    <property type="nucleotide sequence ID" value="NZ_CABIWZ010000016.1"/>
</dbReference>
<dbReference type="GO" id="GO:0005829">
    <property type="term" value="C:cytosol"/>
    <property type="evidence" value="ECO:0007669"/>
    <property type="project" value="TreeGrafter"/>
</dbReference>
<dbReference type="GO" id="GO:0009244">
    <property type="term" value="P:lipopolysaccharide core region biosynthetic process"/>
    <property type="evidence" value="ECO:0007669"/>
    <property type="project" value="TreeGrafter"/>
</dbReference>
<dbReference type="InterPro" id="IPR002201">
    <property type="entry name" value="Glyco_trans_9"/>
</dbReference>
<dbReference type="CDD" id="cd03789">
    <property type="entry name" value="GT9_LPS_heptosyltransferase"/>
    <property type="match status" value="1"/>
</dbReference>
<dbReference type="Pfam" id="PF01075">
    <property type="entry name" value="Glyco_transf_9"/>
    <property type="match status" value="1"/>
</dbReference>
<dbReference type="SUPFAM" id="SSF53756">
    <property type="entry name" value="UDP-Glycosyltransferase/glycogen phosphorylase"/>
    <property type="match status" value="1"/>
</dbReference>
<name>A0A174BAK1_9FIRM</name>
<dbReference type="EMBL" id="CYYU01000016">
    <property type="protein sequence ID" value="CUN96705.1"/>
    <property type="molecule type" value="Genomic_DNA"/>
</dbReference>
<protein>
    <submittedName>
        <fullName evidence="3">Lipopolysaccharide heptosyltransferase 1</fullName>
        <ecNumber evidence="3">2.-.-.-</ecNumber>
    </submittedName>
</protein>